<proteinExistence type="predicted"/>
<organism evidence="1 2">
    <name type="scientific">Massilia violaceinigra</name>
    <dbReference type="NCBI Taxonomy" id="2045208"/>
    <lineage>
        <taxon>Bacteria</taxon>
        <taxon>Pseudomonadati</taxon>
        <taxon>Pseudomonadota</taxon>
        <taxon>Betaproteobacteria</taxon>
        <taxon>Burkholderiales</taxon>
        <taxon>Oxalobacteraceae</taxon>
        <taxon>Telluria group</taxon>
        <taxon>Massilia</taxon>
    </lineage>
</organism>
<name>A0A2D2DW72_9BURK</name>
<reference evidence="1" key="1">
    <citation type="submission" date="2017-10" db="EMBL/GenBank/DDBJ databases">
        <title>Massilia psychrophilum sp. nov., a novel purple-pigmented bacterium isolated from Tianshan glacier, Xinjiang Municipality, China.</title>
        <authorList>
            <person name="Wang H."/>
        </authorList>
    </citation>
    <scope>NUCLEOTIDE SEQUENCE [LARGE SCALE GENOMIC DNA]</scope>
    <source>
        <strain evidence="1">B2</strain>
        <plasmid evidence="1">unnamed</plasmid>
    </source>
</reference>
<evidence type="ECO:0000313" key="2">
    <source>
        <dbReference type="Proteomes" id="UP000229897"/>
    </source>
</evidence>
<accession>A0A2D2DW72</accession>
<dbReference type="OrthoDB" id="1936242at2"/>
<dbReference type="Proteomes" id="UP000229897">
    <property type="component" value="Plasmid unnamed"/>
</dbReference>
<sequence>MGNTTYGDISPRTAAYANKQLLKRAIPYLCLEKFGQAKTLPANSSKTIVFRRYSALDTTPSALVEGVTPGSLTMASTDVPCMLTQYGSMITITDIIEDTHEDNVLNEAIDLLGEQAAQMIERMRYGVLRAGTNVVYSNGATRADVVAPISLAVQRKIVKALKRQNAEPITKVVKSTAAFGTEAVAKSYIGLIHPDMESDVRNMLGADGKSCFAPIEKYGSMTPYENEIGKVEDVRYLSSTIFVPFVNAGGDKGLMTSTAGVKADVYPALYIATNAYAVVALKGMFALTPMVVNAKPSDSDPLAQRGRVAWKAMQGAVILNDQWMVRGEFAVTA</sequence>
<dbReference type="AlphaFoldDB" id="A0A2D2DW72"/>
<dbReference type="EMBL" id="CP024609">
    <property type="protein sequence ID" value="ATQ79226.1"/>
    <property type="molecule type" value="Genomic_DNA"/>
</dbReference>
<dbReference type="NCBIfam" id="TIGR04387">
    <property type="entry name" value="capsid_maj_N4"/>
    <property type="match status" value="1"/>
</dbReference>
<dbReference type="RefSeq" id="WP_099883037.1">
    <property type="nucleotide sequence ID" value="NZ_CP024609.1"/>
</dbReference>
<geneLocation type="plasmid" evidence="1 2">
    <name>unnamed</name>
</geneLocation>
<dbReference type="Pfam" id="PF25209">
    <property type="entry name" value="Phage_capsid_4"/>
    <property type="match status" value="1"/>
</dbReference>
<keyword evidence="1" id="KW-0614">Plasmid</keyword>
<gene>
    <name evidence="1" type="ORF">CR152_32135</name>
</gene>
<keyword evidence="2" id="KW-1185">Reference proteome</keyword>
<protein>
    <submittedName>
        <fullName evidence="1">N4-gp56 family major capsid protein</fullName>
    </submittedName>
</protein>
<evidence type="ECO:0000313" key="1">
    <source>
        <dbReference type="EMBL" id="ATQ79226.1"/>
    </source>
</evidence>
<dbReference type="KEGG" id="mass:CR152_32135"/>